<evidence type="ECO:0000313" key="7">
    <source>
        <dbReference type="EMBL" id="CAD5115149.1"/>
    </source>
</evidence>
<reference evidence="7 8" key="1">
    <citation type="submission" date="2020-08" db="EMBL/GenBank/DDBJ databases">
        <authorList>
            <person name="Hejnol A."/>
        </authorList>
    </citation>
    <scope>NUCLEOTIDE SEQUENCE [LARGE SCALE GENOMIC DNA]</scope>
</reference>
<feature type="domain" description="Ig-like" evidence="5">
    <location>
        <begin position="43"/>
        <end position="125"/>
    </location>
</feature>
<feature type="compositionally biased region" description="Polar residues" evidence="3">
    <location>
        <begin position="484"/>
        <end position="495"/>
    </location>
</feature>
<name>A0A7I8VG39_9ANNE</name>
<keyword evidence="4" id="KW-0472">Membrane</keyword>
<feature type="transmembrane region" description="Helical" evidence="4">
    <location>
        <begin position="368"/>
        <end position="393"/>
    </location>
</feature>
<feature type="compositionally biased region" description="Polar residues" evidence="3">
    <location>
        <begin position="419"/>
        <end position="429"/>
    </location>
</feature>
<keyword evidence="4" id="KW-1133">Transmembrane helix</keyword>
<dbReference type="SUPFAM" id="SSF48726">
    <property type="entry name" value="Immunoglobulin"/>
    <property type="match status" value="1"/>
</dbReference>
<dbReference type="InterPro" id="IPR036179">
    <property type="entry name" value="Ig-like_dom_sf"/>
</dbReference>
<evidence type="ECO:0000259" key="5">
    <source>
        <dbReference type="PROSITE" id="PS50835"/>
    </source>
</evidence>
<dbReference type="InterPro" id="IPR003598">
    <property type="entry name" value="Ig_sub2"/>
</dbReference>
<dbReference type="SMART" id="SM00408">
    <property type="entry name" value="IGc2"/>
    <property type="match status" value="1"/>
</dbReference>
<feature type="compositionally biased region" description="Basic and acidic residues" evidence="3">
    <location>
        <begin position="581"/>
        <end position="592"/>
    </location>
</feature>
<dbReference type="InterPro" id="IPR003961">
    <property type="entry name" value="FN3_dom"/>
</dbReference>
<proteinExistence type="predicted"/>
<dbReference type="InterPro" id="IPR003599">
    <property type="entry name" value="Ig_sub"/>
</dbReference>
<dbReference type="SUPFAM" id="SSF49265">
    <property type="entry name" value="Fibronectin type III"/>
    <property type="match status" value="1"/>
</dbReference>
<keyword evidence="2" id="KW-1015">Disulfide bond</keyword>
<organism evidence="7 8">
    <name type="scientific">Dimorphilus gyrociliatus</name>
    <dbReference type="NCBI Taxonomy" id="2664684"/>
    <lineage>
        <taxon>Eukaryota</taxon>
        <taxon>Metazoa</taxon>
        <taxon>Spiralia</taxon>
        <taxon>Lophotrochozoa</taxon>
        <taxon>Annelida</taxon>
        <taxon>Polychaeta</taxon>
        <taxon>Polychaeta incertae sedis</taxon>
        <taxon>Dinophilidae</taxon>
        <taxon>Dimorphilus</taxon>
    </lineage>
</organism>
<feature type="region of interest" description="Disordered" evidence="3">
    <location>
        <begin position="464"/>
        <end position="495"/>
    </location>
</feature>
<dbReference type="PANTHER" id="PTHR44170">
    <property type="entry name" value="PROTEIN SIDEKICK"/>
    <property type="match status" value="1"/>
</dbReference>
<keyword evidence="4" id="KW-0812">Transmembrane</keyword>
<keyword evidence="8" id="KW-1185">Reference proteome</keyword>
<feature type="domain" description="Fibronectin type-III" evidence="6">
    <location>
        <begin position="142"/>
        <end position="249"/>
    </location>
</feature>
<dbReference type="Gene3D" id="2.60.40.10">
    <property type="entry name" value="Immunoglobulins"/>
    <property type="match status" value="3"/>
</dbReference>
<dbReference type="EMBL" id="CAJFCJ010000006">
    <property type="protein sequence ID" value="CAD5115149.1"/>
    <property type="molecule type" value="Genomic_DNA"/>
</dbReference>
<dbReference type="Pfam" id="PF13927">
    <property type="entry name" value="Ig_3"/>
    <property type="match status" value="1"/>
</dbReference>
<dbReference type="CDD" id="cd00063">
    <property type="entry name" value="FN3"/>
    <property type="match status" value="2"/>
</dbReference>
<feature type="region of interest" description="Disordered" evidence="3">
    <location>
        <begin position="547"/>
        <end position="592"/>
    </location>
</feature>
<dbReference type="PROSITE" id="PS50835">
    <property type="entry name" value="IG_LIKE"/>
    <property type="match status" value="1"/>
</dbReference>
<keyword evidence="1" id="KW-0677">Repeat</keyword>
<comment type="caution">
    <text evidence="7">The sequence shown here is derived from an EMBL/GenBank/DDBJ whole genome shotgun (WGS) entry which is preliminary data.</text>
</comment>
<evidence type="ECO:0000259" key="6">
    <source>
        <dbReference type="PROSITE" id="PS50853"/>
    </source>
</evidence>
<feature type="region of interest" description="Disordered" evidence="3">
    <location>
        <begin position="404"/>
        <end position="429"/>
    </location>
</feature>
<sequence>MAKKSDEGYYQCEARSELGTDIGTVYLNIDSTSPKKAPITEKPSVNFRRKAKIVRGPANQTVSEGDPLTLECSAVHYKNLVWVFNGRPVNDKISKEELYIEKVNKTHEGLYTCYIWGSFDTQTIQASAYIRVKEPPKKVYFKPNKPTLKRVGRNSVKVRWEIIEKPKVSLDKKYKDYKIMKITSFSLQHRKMKGKHLKWTTIDGIDRDRREYVIEYLETNKFYKVRVHAIYEDKTSKNGPLSRIELKGQRKIIFRLDKVETVNDNNIHLFWTLDGIAKNIKRFSIFYKPASSDYKFVNVSVPKGKRHAVITNIDLRHSYSFKICTVNAEDKCTNYSRVINTKRVNIDGSEVDAVERDKNWPKKSSSELLYLVLGIVLGTLLVLIVIFGAMCAWRQRRQRQMDNEENLKKFGDTSRELHSNSIRKSGSSNHNGLALTSIGYSAPSAQHEACYESVKDLRHPDGLMTLPNGRGKRAVPPRDDITSEPPNYSSLPRTNYNYSSLPRAAYYKDYKDYRMRITENLLEHAPPPPPPIENRPLHNESFASAYQYSDNESTSDNEIVGGRFSPLPVSSTSAQCSDSSAHARGEPKSTDC</sequence>
<evidence type="ECO:0000256" key="3">
    <source>
        <dbReference type="SAM" id="MobiDB-lite"/>
    </source>
</evidence>
<protein>
    <submittedName>
        <fullName evidence="7">DgyrCDS4153</fullName>
    </submittedName>
</protein>
<dbReference type="SMART" id="SM00409">
    <property type="entry name" value="IG"/>
    <property type="match status" value="1"/>
</dbReference>
<dbReference type="PANTHER" id="PTHR44170:SF6">
    <property type="entry name" value="CONTACTIN"/>
    <property type="match status" value="1"/>
</dbReference>
<evidence type="ECO:0000256" key="2">
    <source>
        <dbReference type="ARBA" id="ARBA00023157"/>
    </source>
</evidence>
<dbReference type="AlphaFoldDB" id="A0A7I8VG39"/>
<feature type="compositionally biased region" description="Low complexity" evidence="3">
    <location>
        <begin position="570"/>
        <end position="580"/>
    </location>
</feature>
<dbReference type="PROSITE" id="PS50853">
    <property type="entry name" value="FN3"/>
    <property type="match status" value="1"/>
</dbReference>
<dbReference type="OrthoDB" id="8915525at2759"/>
<dbReference type="GO" id="GO:0098609">
    <property type="term" value="P:cell-cell adhesion"/>
    <property type="evidence" value="ECO:0007669"/>
    <property type="project" value="TreeGrafter"/>
</dbReference>
<gene>
    <name evidence="7" type="ORF">DGYR_LOCUS3921</name>
</gene>
<dbReference type="InterPro" id="IPR007110">
    <property type="entry name" value="Ig-like_dom"/>
</dbReference>
<evidence type="ECO:0000313" key="8">
    <source>
        <dbReference type="Proteomes" id="UP000549394"/>
    </source>
</evidence>
<dbReference type="GO" id="GO:0016020">
    <property type="term" value="C:membrane"/>
    <property type="evidence" value="ECO:0007669"/>
    <property type="project" value="UniProtKB-SubCell"/>
</dbReference>
<feature type="compositionally biased region" description="Polar residues" evidence="3">
    <location>
        <begin position="547"/>
        <end position="557"/>
    </location>
</feature>
<dbReference type="InterPro" id="IPR013783">
    <property type="entry name" value="Ig-like_fold"/>
</dbReference>
<dbReference type="InterPro" id="IPR036116">
    <property type="entry name" value="FN3_sf"/>
</dbReference>
<dbReference type="Proteomes" id="UP000549394">
    <property type="component" value="Unassembled WGS sequence"/>
</dbReference>
<feature type="compositionally biased region" description="Basic and acidic residues" evidence="3">
    <location>
        <begin position="404"/>
        <end position="418"/>
    </location>
</feature>
<evidence type="ECO:0000256" key="1">
    <source>
        <dbReference type="ARBA" id="ARBA00022737"/>
    </source>
</evidence>
<accession>A0A7I8VG39</accession>
<evidence type="ECO:0000256" key="4">
    <source>
        <dbReference type="SAM" id="Phobius"/>
    </source>
</evidence>